<feature type="compositionally biased region" description="Basic and acidic residues" evidence="1">
    <location>
        <begin position="41"/>
        <end position="54"/>
    </location>
</feature>
<proteinExistence type="predicted"/>
<feature type="region of interest" description="Disordered" evidence="1">
    <location>
        <begin position="408"/>
        <end position="429"/>
    </location>
</feature>
<evidence type="ECO:0000313" key="4">
    <source>
        <dbReference type="Proteomes" id="UP000765509"/>
    </source>
</evidence>
<feature type="region of interest" description="Disordered" evidence="1">
    <location>
        <begin position="82"/>
        <end position="108"/>
    </location>
</feature>
<dbReference type="EMBL" id="AVOT02070395">
    <property type="protein sequence ID" value="MBW0561013.1"/>
    <property type="molecule type" value="Genomic_DNA"/>
</dbReference>
<feature type="domain" description="Ty3 transposon capsid-like protein" evidence="2">
    <location>
        <begin position="148"/>
        <end position="322"/>
    </location>
</feature>
<feature type="compositionally biased region" description="Polar residues" evidence="1">
    <location>
        <begin position="337"/>
        <end position="349"/>
    </location>
</feature>
<sequence length="429" mass="48220">MPVQHSPPAKNTRSQKIPAVLTPTARAPLDRTPSVHQLSEILDRGPKMEGEAPSRRGGMKSIRSRSFSGLLCGYPGMSEGARERLGEMEDEEGEDSVEEKDSGKTEVEDDLANSPEMMEQMTQFMGQFNQAVAPRDNSKAPAFKTPSMKAPSSFDGTQAHKLRGFIQSCQLIFHNDPANFFSDMKKVLYSTSFLTGRARKWIEPYLSNISNEDPSYLLSNWPLFESQLFTLFGDPNELRKAEQELENLRMKESGHVYLYIADFRSLMSRIGDWGERAYIHVYRRGSASRLLDYLASHPGAFDTLQELMDVTLELDTRFHERQKEKGGNQEKKPPVNGANSSRPPQNSSSKRPHQKKNKKGKQFQSSKDKPHLALLNKDNKLIGSEKERSIKEGLCTCCGGKNQIVKCFKRPQNKPGSSSRGFPSKQGKA</sequence>
<reference evidence="3" key="1">
    <citation type="submission" date="2021-03" db="EMBL/GenBank/DDBJ databases">
        <title>Draft genome sequence of rust myrtle Austropuccinia psidii MF-1, a brazilian biotype.</title>
        <authorList>
            <person name="Quecine M.C."/>
            <person name="Pachon D.M.R."/>
            <person name="Bonatelli M.L."/>
            <person name="Correr F.H."/>
            <person name="Franceschini L.M."/>
            <person name="Leite T.F."/>
            <person name="Margarido G.R.A."/>
            <person name="Almeida C.A."/>
            <person name="Ferrarezi J.A."/>
            <person name="Labate C.A."/>
        </authorList>
    </citation>
    <scope>NUCLEOTIDE SEQUENCE</scope>
    <source>
        <strain evidence="3">MF-1</strain>
    </source>
</reference>
<name>A0A9Q3JF55_9BASI</name>
<feature type="compositionally biased region" description="Acidic residues" evidence="1">
    <location>
        <begin position="88"/>
        <end position="98"/>
    </location>
</feature>
<protein>
    <recommendedName>
        <fullName evidence="2">Ty3 transposon capsid-like protein domain-containing protein</fullName>
    </recommendedName>
</protein>
<accession>A0A9Q3JF55</accession>
<feature type="region of interest" description="Disordered" evidence="1">
    <location>
        <begin position="320"/>
        <end position="380"/>
    </location>
</feature>
<organism evidence="3 4">
    <name type="scientific">Austropuccinia psidii MF-1</name>
    <dbReference type="NCBI Taxonomy" id="1389203"/>
    <lineage>
        <taxon>Eukaryota</taxon>
        <taxon>Fungi</taxon>
        <taxon>Dikarya</taxon>
        <taxon>Basidiomycota</taxon>
        <taxon>Pucciniomycotina</taxon>
        <taxon>Pucciniomycetes</taxon>
        <taxon>Pucciniales</taxon>
        <taxon>Sphaerophragmiaceae</taxon>
        <taxon>Austropuccinia</taxon>
    </lineage>
</organism>
<feature type="compositionally biased region" description="Basic residues" evidence="1">
    <location>
        <begin position="350"/>
        <end position="361"/>
    </location>
</feature>
<evidence type="ECO:0000313" key="3">
    <source>
        <dbReference type="EMBL" id="MBW0561013.1"/>
    </source>
</evidence>
<evidence type="ECO:0000256" key="1">
    <source>
        <dbReference type="SAM" id="MobiDB-lite"/>
    </source>
</evidence>
<feature type="compositionally biased region" description="Basic and acidic residues" evidence="1">
    <location>
        <begin position="366"/>
        <end position="380"/>
    </location>
</feature>
<dbReference type="OrthoDB" id="2691415at2759"/>
<evidence type="ECO:0000259" key="2">
    <source>
        <dbReference type="Pfam" id="PF19259"/>
    </source>
</evidence>
<feature type="region of interest" description="Disordered" evidence="1">
    <location>
        <begin position="1"/>
        <end position="64"/>
    </location>
</feature>
<dbReference type="AlphaFoldDB" id="A0A9Q3JF55"/>
<keyword evidence="4" id="KW-1185">Reference proteome</keyword>
<feature type="compositionally biased region" description="Basic and acidic residues" evidence="1">
    <location>
        <begin position="320"/>
        <end position="333"/>
    </location>
</feature>
<gene>
    <name evidence="3" type="ORF">O181_100728</name>
</gene>
<dbReference type="PANTHER" id="PTHR15503">
    <property type="entry name" value="LDOC1 RELATED"/>
    <property type="match status" value="1"/>
</dbReference>
<dbReference type="Pfam" id="PF19259">
    <property type="entry name" value="Ty3_capsid"/>
    <property type="match status" value="1"/>
</dbReference>
<dbReference type="InterPro" id="IPR045358">
    <property type="entry name" value="Ty3_capsid"/>
</dbReference>
<comment type="caution">
    <text evidence="3">The sequence shown here is derived from an EMBL/GenBank/DDBJ whole genome shotgun (WGS) entry which is preliminary data.</text>
</comment>
<dbReference type="PANTHER" id="PTHR15503:SF22">
    <property type="entry name" value="TRANSPOSON TY3-I GAG POLYPROTEIN"/>
    <property type="match status" value="1"/>
</dbReference>
<dbReference type="Proteomes" id="UP000765509">
    <property type="component" value="Unassembled WGS sequence"/>
</dbReference>
<dbReference type="InterPro" id="IPR032567">
    <property type="entry name" value="RTL1-rel"/>
</dbReference>